<dbReference type="Pfam" id="PF07167">
    <property type="entry name" value="PhaC_N"/>
    <property type="match status" value="1"/>
</dbReference>
<keyword evidence="6" id="KW-1185">Reference proteome</keyword>
<evidence type="ECO:0000256" key="1">
    <source>
        <dbReference type="ARBA" id="ARBA00004496"/>
    </source>
</evidence>
<comment type="subcellular location">
    <subcellularLocation>
        <location evidence="1">Cytoplasm</location>
    </subcellularLocation>
</comment>
<feature type="domain" description="Poly-beta-hydroxybutyrate polymerase N-terminal" evidence="5">
    <location>
        <begin position="105"/>
        <end position="271"/>
    </location>
</feature>
<evidence type="ECO:0000256" key="2">
    <source>
        <dbReference type="ARBA" id="ARBA00022490"/>
    </source>
</evidence>
<dbReference type="Proteomes" id="UP000675920">
    <property type="component" value="Unplaced"/>
</dbReference>
<evidence type="ECO:0000256" key="3">
    <source>
        <dbReference type="ARBA" id="ARBA00022679"/>
    </source>
</evidence>
<dbReference type="AlphaFoldDB" id="A0A8B6XB58"/>
<accession>A0A8B6XB58</accession>
<dbReference type="InterPro" id="IPR029058">
    <property type="entry name" value="AB_hydrolase_fold"/>
</dbReference>
<evidence type="ECO:0000259" key="5">
    <source>
        <dbReference type="Pfam" id="PF07167"/>
    </source>
</evidence>
<evidence type="ECO:0000256" key="4">
    <source>
        <dbReference type="ARBA" id="ARBA00023315"/>
    </source>
</evidence>
<dbReference type="InterPro" id="IPR010941">
    <property type="entry name" value="PhaC_N"/>
</dbReference>
<keyword evidence="3" id="KW-0808">Transferase</keyword>
<proteinExistence type="predicted"/>
<dbReference type="GO" id="GO:0042619">
    <property type="term" value="P:poly-hydroxybutyrate biosynthetic process"/>
    <property type="evidence" value="ECO:0007669"/>
    <property type="project" value="InterPro"/>
</dbReference>
<protein>
    <submittedName>
        <fullName evidence="7">Class I poly(R)-hydroxyalkanoic acid synthase</fullName>
    </submittedName>
</protein>
<dbReference type="NCBIfam" id="TIGR01838">
    <property type="entry name" value="PHA_synth_I"/>
    <property type="match status" value="1"/>
</dbReference>
<dbReference type="PANTHER" id="PTHR36837">
    <property type="entry name" value="POLY(3-HYDROXYALKANOATE) POLYMERASE SUBUNIT PHAC"/>
    <property type="match status" value="1"/>
</dbReference>
<gene>
    <name evidence="7" type="primary">phaC</name>
</gene>
<reference evidence="7" key="2">
    <citation type="submission" date="2025-08" db="UniProtKB">
        <authorList>
            <consortium name="RefSeq"/>
        </authorList>
    </citation>
    <scope>IDENTIFICATION</scope>
</reference>
<dbReference type="PANTHER" id="PTHR36837:SF5">
    <property type="entry name" value="POLY-3-HYDROXYBUTYRATE SYNTHASE"/>
    <property type="match status" value="1"/>
</dbReference>
<name>A0A8B6XB58_9BURK</name>
<evidence type="ECO:0000313" key="6">
    <source>
        <dbReference type="Proteomes" id="UP000675920"/>
    </source>
</evidence>
<dbReference type="SUPFAM" id="SSF53474">
    <property type="entry name" value="alpha/beta-Hydrolases"/>
    <property type="match status" value="1"/>
</dbReference>
<sequence length="610" mass="66869">MANPQPASNEAAPTVPFAPFGAFPSTPFNFDPASMTAPWKQFTQMLGTAGKPGGQAAQDWLAKLIEPTKLATIQADYVRELGELMQSGFAQQKTEADAKVKSIGDRRFQAPEWQDGGMFEFLSRVYMLNARVLTRLAEAVEAEPRVKRRITFAVGQWIDAMSPANFLVTNPEAQRKLVETRGESLRSGIANLLEDVSKGRISMTDESKFEVGRNVATTEGQVVLRTDMFELIQYKPLTAEIDKQPLLMVPPCINKFYILDLQPDNSIVRYMLSQGHPVYMVSWRNPTQECGNWSWDDYIERGVIAAIEATAKIGAELTDAKKINVLGFCVGGTLTATAIAVLAARGKHPVASLTLLTTLLDFSDTGVLDVFIDPAIVALREERIGKGGLLSASELATTFSFLRPNDLVWPYVVGNYLKGETPAAFDLLYWNSDSTNLSGPMYCWYLRNTYLENKLKIPGETSVCGTPLDLGRVDLPVYFYGSREDHIVPWESAYQSMAVLPNADKAKSCFVLGASGHIAGVINPASKNKRNYWAYDGEGFGGKARKSALPATPQEWIDGATSVPGSWWPHWSKWLDQFSGGKVAAPAEAGSPGFPALEPAPGSYVKVRVV</sequence>
<organism evidence="6 7">
    <name type="scientific">Derxia gummosa DSM 723</name>
    <dbReference type="NCBI Taxonomy" id="1121388"/>
    <lineage>
        <taxon>Bacteria</taxon>
        <taxon>Pseudomonadati</taxon>
        <taxon>Pseudomonadota</taxon>
        <taxon>Betaproteobacteria</taxon>
        <taxon>Burkholderiales</taxon>
        <taxon>Alcaligenaceae</taxon>
        <taxon>Derxia</taxon>
    </lineage>
</organism>
<dbReference type="GO" id="GO:0005737">
    <property type="term" value="C:cytoplasm"/>
    <property type="evidence" value="ECO:0007669"/>
    <property type="project" value="UniProtKB-SubCell"/>
</dbReference>
<dbReference type="Gene3D" id="3.40.50.1820">
    <property type="entry name" value="alpha/beta hydrolase"/>
    <property type="match status" value="1"/>
</dbReference>
<dbReference type="GO" id="GO:0016746">
    <property type="term" value="F:acyltransferase activity"/>
    <property type="evidence" value="ECO:0007669"/>
    <property type="project" value="UniProtKB-KW"/>
</dbReference>
<keyword evidence="2" id="KW-0963">Cytoplasm</keyword>
<dbReference type="InterPro" id="IPR010963">
    <property type="entry name" value="PHA_synth_I"/>
</dbReference>
<dbReference type="RefSeq" id="WP_084544938.1">
    <property type="nucleotide sequence ID" value="NZ_AXWS01000008.1"/>
</dbReference>
<dbReference type="InterPro" id="IPR051321">
    <property type="entry name" value="PHA/PHB_synthase"/>
</dbReference>
<reference evidence="7" key="1">
    <citation type="journal article" date="2001" name="J. Bacteriol.">
        <title>PhaC and PhaR are required for polyhydroxyalkanoic acid synthase activity in Bacillus megaterium.</title>
        <authorList>
            <person name="McCool G.J."/>
            <person name="Cannon M.C."/>
        </authorList>
    </citation>
    <scope>NUCLEOTIDE SEQUENCE</scope>
</reference>
<keyword evidence="4" id="KW-0012">Acyltransferase</keyword>
<evidence type="ECO:0000313" key="7">
    <source>
        <dbReference type="RefSeq" id="WP_084544938.1"/>
    </source>
</evidence>
<dbReference type="OrthoDB" id="7208816at2"/>